<organism evidence="13 14">
    <name type="scientific">Sulfidibacter corallicola</name>
    <dbReference type="NCBI Taxonomy" id="2818388"/>
    <lineage>
        <taxon>Bacteria</taxon>
        <taxon>Pseudomonadati</taxon>
        <taxon>Acidobacteriota</taxon>
        <taxon>Holophagae</taxon>
        <taxon>Acanthopleuribacterales</taxon>
        <taxon>Acanthopleuribacteraceae</taxon>
        <taxon>Sulfidibacter</taxon>
    </lineage>
</organism>
<feature type="repeat" description="TPR" evidence="10">
    <location>
        <begin position="835"/>
        <end position="868"/>
    </location>
</feature>
<dbReference type="Gene3D" id="1.25.40.10">
    <property type="entry name" value="Tetratricopeptide repeat domain"/>
    <property type="match status" value="5"/>
</dbReference>
<dbReference type="Pfam" id="PF13424">
    <property type="entry name" value="TPR_12"/>
    <property type="match status" value="2"/>
</dbReference>
<dbReference type="AlphaFoldDB" id="A0A8A4TRR7"/>
<dbReference type="InterPro" id="IPR019734">
    <property type="entry name" value="TPR_rpt"/>
</dbReference>
<keyword evidence="4" id="KW-0493">Microtubule</keyword>
<evidence type="ECO:0000259" key="12">
    <source>
        <dbReference type="PROSITE" id="PS50011"/>
    </source>
</evidence>
<feature type="region of interest" description="Disordered" evidence="11">
    <location>
        <begin position="23"/>
        <end position="52"/>
    </location>
</feature>
<dbReference type="Pfam" id="PF17874">
    <property type="entry name" value="TPR_MalT"/>
    <property type="match status" value="1"/>
</dbReference>
<dbReference type="PROSITE" id="PS00108">
    <property type="entry name" value="PROTEIN_KINASE_ST"/>
    <property type="match status" value="1"/>
</dbReference>
<dbReference type="GO" id="GO:0042802">
    <property type="term" value="F:identical protein binding"/>
    <property type="evidence" value="ECO:0007669"/>
    <property type="project" value="InterPro"/>
</dbReference>
<feature type="domain" description="Protein kinase" evidence="12">
    <location>
        <begin position="77"/>
        <end position="352"/>
    </location>
</feature>
<reference evidence="13" key="1">
    <citation type="submission" date="2021-03" db="EMBL/GenBank/DDBJ databases">
        <title>Acanthopleuribacteraceae sp. M133.</title>
        <authorList>
            <person name="Wang G."/>
        </authorList>
    </citation>
    <scope>NUCLEOTIDE SEQUENCE</scope>
    <source>
        <strain evidence="13">M133</strain>
    </source>
</reference>
<feature type="repeat" description="TPR" evidence="10">
    <location>
        <begin position="793"/>
        <end position="826"/>
    </location>
</feature>
<comment type="subcellular location">
    <subcellularLocation>
        <location evidence="1">Cytoplasm</location>
        <location evidence="1">Cytoskeleton</location>
    </subcellularLocation>
</comment>
<dbReference type="PANTHER" id="PTHR45783">
    <property type="entry name" value="KINESIN LIGHT CHAIN"/>
    <property type="match status" value="1"/>
</dbReference>
<dbReference type="InterPro" id="IPR041617">
    <property type="entry name" value="TPR_MalT"/>
</dbReference>
<dbReference type="KEGG" id="scor:J3U87_04455"/>
<evidence type="ECO:0000256" key="3">
    <source>
        <dbReference type="ARBA" id="ARBA00022490"/>
    </source>
</evidence>
<sequence>MEQWLIAYTDDVDPGMSRHLKELLDREATASTTPVDSESEPDSQPGKEPDDAATIADAEEVSTTRGVLEPGARCGPFRIEEKIAEGGMGNVYFATRDDDLDLKVALKTLFCWHQGALNQFKKESKILSGLKHPNIAHLIDAGILASGQPWLAVEYVEGQTLDVYLAKRQPDFKARLQLFLKICDALSHAHQQMVIHKDLKPWNIMVMADGEPKLLDFGVAATLNPETGEQFTMAVGQDRMMTPEYASPEQIKGMRLNAASDVFSLGVLLYEMLTGRRPYIFRSRQILDLVHLIDQVSIAKPSTVRPKKGSLGPFSKQLRGDLDTILLKALERDPKRRYSSVEALAADIRGFLLGLPIAARPATRTYRLRKFIARNPWPVSLGLGLSVFLLLFTAYAQHQRSLLTMERDLATREKRTAEHITDFLVSLFEQADPDLAPSGEVSAFEVVENGRRQVDVVLADQAEVQARLMTTMGRVYRALGHHEASQELLAQAVSRLEGIGGDLDPARLELVRTLQERGDYESAEAQLDRMAGALGAQNDPLKRARLDHAKGRLWFLRGSYLQASDAYDAVADRLDLYPLAERLVFRRDRAELLSALALSDRAIEELQALLGDQREHYGPTHSEVARTLAAMGEEALYKGDLDEAERFFEQSEAMYRKLFGDRHPHIVGCLIRRGRVIKGRGDYEKAEPLYREARALAETSLGENHPEVASTISELGVLLHDKGDFPEAEDLLRKALAMRLDLLGDRHPAVAGSLIELAILLNHKTDFAAAEPMYRRALAMNLDIFGEKHPDVATALNDLALFLGKKGDYEEAEALFRRALDMRTELLGPRHIAVAECLNNIAALKRMQGEYQEAIAMFRKALDLYVELLGERHPSALHALNNLAVMLHLEGDYEAAETLYRRNLAISTELLGEDHPDVALHRYNLSFLLRVRGDYTAAGPILEQALAGYQKSFGPDHIQIMKCIHGLGDLARLGGDLALAESHYRESLAMGERLLKDKHVYLTHIRTMLAKLLVLRGKLDEAGSLLRRAEADAGTLQDNRHLVRVRYEKAHWARLRGDLEEAESLAREVLLERRKFLKENHAGIAGALVTLAHVLVDSGRPEEALPLVEEAESIFAEAFMPDHEKQYTTASLRGQILFRLGRVGEAGPVLEQAYDALVTRLGKTHYDTRDAELRLAEARAPSEERVPSRAKR</sequence>
<evidence type="ECO:0000256" key="6">
    <source>
        <dbReference type="ARBA" id="ARBA00022803"/>
    </source>
</evidence>
<evidence type="ECO:0000256" key="9">
    <source>
        <dbReference type="ARBA" id="ARBA00023212"/>
    </source>
</evidence>
<evidence type="ECO:0000256" key="1">
    <source>
        <dbReference type="ARBA" id="ARBA00004245"/>
    </source>
</evidence>
<dbReference type="SMART" id="SM00220">
    <property type="entry name" value="S_TKc"/>
    <property type="match status" value="1"/>
</dbReference>
<keyword evidence="9" id="KW-0206">Cytoskeleton</keyword>
<dbReference type="PROSITE" id="PS50011">
    <property type="entry name" value="PROTEIN_KINASE_DOM"/>
    <property type="match status" value="1"/>
</dbReference>
<dbReference type="InterPro" id="IPR000719">
    <property type="entry name" value="Prot_kinase_dom"/>
</dbReference>
<dbReference type="Gene3D" id="3.30.200.20">
    <property type="entry name" value="Phosphorylase Kinase, domain 1"/>
    <property type="match status" value="1"/>
</dbReference>
<dbReference type="PANTHER" id="PTHR45783:SF3">
    <property type="entry name" value="KINESIN LIGHT CHAIN"/>
    <property type="match status" value="1"/>
</dbReference>
<dbReference type="InterPro" id="IPR011990">
    <property type="entry name" value="TPR-like_helical_dom_sf"/>
</dbReference>
<keyword evidence="6 10" id="KW-0802">TPR repeat</keyword>
<dbReference type="Pfam" id="PF13374">
    <property type="entry name" value="TPR_10"/>
    <property type="match status" value="1"/>
</dbReference>
<dbReference type="PROSITE" id="PS50005">
    <property type="entry name" value="TPR"/>
    <property type="match status" value="2"/>
</dbReference>
<evidence type="ECO:0000256" key="2">
    <source>
        <dbReference type="ARBA" id="ARBA00009622"/>
    </source>
</evidence>
<keyword evidence="5" id="KW-0677">Repeat</keyword>
<gene>
    <name evidence="13" type="ORF">J3U87_04455</name>
</gene>
<accession>A0A8A4TRR7</accession>
<dbReference type="GO" id="GO:0007018">
    <property type="term" value="P:microtubule-based movement"/>
    <property type="evidence" value="ECO:0007669"/>
    <property type="project" value="TreeGrafter"/>
</dbReference>
<dbReference type="InterPro" id="IPR011009">
    <property type="entry name" value="Kinase-like_dom_sf"/>
</dbReference>
<dbReference type="GO" id="GO:0004672">
    <property type="term" value="F:protein kinase activity"/>
    <property type="evidence" value="ECO:0007669"/>
    <property type="project" value="InterPro"/>
</dbReference>
<dbReference type="Proteomes" id="UP000663929">
    <property type="component" value="Chromosome"/>
</dbReference>
<dbReference type="Pfam" id="PF07721">
    <property type="entry name" value="TPR_4"/>
    <property type="match status" value="1"/>
</dbReference>
<dbReference type="Gene3D" id="1.10.510.10">
    <property type="entry name" value="Transferase(Phosphotransferase) domain 1"/>
    <property type="match status" value="1"/>
</dbReference>
<dbReference type="Pfam" id="PF00069">
    <property type="entry name" value="Pkinase"/>
    <property type="match status" value="1"/>
</dbReference>
<evidence type="ECO:0000313" key="14">
    <source>
        <dbReference type="Proteomes" id="UP000663929"/>
    </source>
</evidence>
<comment type="similarity">
    <text evidence="2">Belongs to the kinesin light chain family.</text>
</comment>
<dbReference type="CDD" id="cd14014">
    <property type="entry name" value="STKc_PknB_like"/>
    <property type="match status" value="1"/>
</dbReference>
<evidence type="ECO:0000256" key="10">
    <source>
        <dbReference type="PROSITE-ProRule" id="PRU00339"/>
    </source>
</evidence>
<dbReference type="EMBL" id="CP071793">
    <property type="protein sequence ID" value="QTD51701.1"/>
    <property type="molecule type" value="Genomic_DNA"/>
</dbReference>
<keyword evidence="3" id="KW-0963">Cytoplasm</keyword>
<dbReference type="InterPro" id="IPR008271">
    <property type="entry name" value="Ser/Thr_kinase_AS"/>
</dbReference>
<proteinExistence type="inferred from homology"/>
<dbReference type="GO" id="GO:0005874">
    <property type="term" value="C:microtubule"/>
    <property type="evidence" value="ECO:0007669"/>
    <property type="project" value="UniProtKB-KW"/>
</dbReference>
<dbReference type="GO" id="GO:0005524">
    <property type="term" value="F:ATP binding"/>
    <property type="evidence" value="ECO:0007669"/>
    <property type="project" value="InterPro"/>
</dbReference>
<dbReference type="SMART" id="SM00028">
    <property type="entry name" value="TPR"/>
    <property type="match status" value="11"/>
</dbReference>
<evidence type="ECO:0000256" key="11">
    <source>
        <dbReference type="SAM" id="MobiDB-lite"/>
    </source>
</evidence>
<keyword evidence="8" id="KW-0505">Motor protein</keyword>
<dbReference type="GO" id="GO:0019894">
    <property type="term" value="F:kinesin binding"/>
    <property type="evidence" value="ECO:0007669"/>
    <property type="project" value="TreeGrafter"/>
</dbReference>
<evidence type="ECO:0000256" key="4">
    <source>
        <dbReference type="ARBA" id="ARBA00022701"/>
    </source>
</evidence>
<name>A0A8A4TRR7_SULCO</name>
<dbReference type="InterPro" id="IPR002151">
    <property type="entry name" value="Kinesin_light"/>
</dbReference>
<dbReference type="PRINTS" id="PR00381">
    <property type="entry name" value="KINESINLIGHT"/>
</dbReference>
<dbReference type="GO" id="GO:0005737">
    <property type="term" value="C:cytoplasm"/>
    <property type="evidence" value="ECO:0007669"/>
    <property type="project" value="TreeGrafter"/>
</dbReference>
<protein>
    <submittedName>
        <fullName evidence="13">Tetratricopeptide repeat protein</fullName>
    </submittedName>
</protein>
<dbReference type="RefSeq" id="WP_237381827.1">
    <property type="nucleotide sequence ID" value="NZ_CP071793.1"/>
</dbReference>
<evidence type="ECO:0000256" key="5">
    <source>
        <dbReference type="ARBA" id="ARBA00022737"/>
    </source>
</evidence>
<evidence type="ECO:0000256" key="8">
    <source>
        <dbReference type="ARBA" id="ARBA00023175"/>
    </source>
</evidence>
<dbReference type="GO" id="GO:0005871">
    <property type="term" value="C:kinesin complex"/>
    <property type="evidence" value="ECO:0007669"/>
    <property type="project" value="InterPro"/>
</dbReference>
<dbReference type="InterPro" id="IPR011717">
    <property type="entry name" value="TPR-4"/>
</dbReference>
<dbReference type="SUPFAM" id="SSF56112">
    <property type="entry name" value="Protein kinase-like (PK-like)"/>
    <property type="match status" value="1"/>
</dbReference>
<evidence type="ECO:0000256" key="7">
    <source>
        <dbReference type="ARBA" id="ARBA00023054"/>
    </source>
</evidence>
<dbReference type="SUPFAM" id="SSF48452">
    <property type="entry name" value="TPR-like"/>
    <property type="match status" value="5"/>
</dbReference>
<keyword evidence="14" id="KW-1185">Reference proteome</keyword>
<keyword evidence="7" id="KW-0175">Coiled coil</keyword>
<evidence type="ECO:0000313" key="13">
    <source>
        <dbReference type="EMBL" id="QTD51701.1"/>
    </source>
</evidence>